<reference evidence="1" key="1">
    <citation type="submission" date="2015-11" db="EMBL/GenBank/DDBJ databases">
        <title>De novo transcriptome assembly of four potential Pierce s Disease insect vectors from Arizona vineyards.</title>
        <authorList>
            <person name="Tassone E.E."/>
        </authorList>
    </citation>
    <scope>NUCLEOTIDE SEQUENCE</scope>
</reference>
<protein>
    <submittedName>
        <fullName evidence="1">Uncharacterized protein</fullName>
    </submittedName>
</protein>
<feature type="non-terminal residue" evidence="1">
    <location>
        <position position="221"/>
    </location>
</feature>
<sequence length="221" mass="25226">MKNQRPQQITFDTEELLSKSEEDLQRCENTFENYPCIPPTDTASMDSFHSCHSSLNFSLVKNCNDDGITKQPSLHLRRTKSPKRKPIRNADLAHQVTMVNAIFLSKDEFLPEDRSNGTVRNDKYIASLPNERTHSKGSSNIPKPICTAYACSINQGVGVKTVSELAKASKKENLFKMNEPMVETFKKYVNELEETSHCVKKFDVQNENYNELSSQHHQSIR</sequence>
<evidence type="ECO:0000313" key="1">
    <source>
        <dbReference type="EMBL" id="JAT26885.1"/>
    </source>
</evidence>
<organism evidence="1">
    <name type="scientific">Graphocephala atropunctata</name>
    <dbReference type="NCBI Taxonomy" id="36148"/>
    <lineage>
        <taxon>Eukaryota</taxon>
        <taxon>Metazoa</taxon>
        <taxon>Ecdysozoa</taxon>
        <taxon>Arthropoda</taxon>
        <taxon>Hexapoda</taxon>
        <taxon>Insecta</taxon>
        <taxon>Pterygota</taxon>
        <taxon>Neoptera</taxon>
        <taxon>Paraneoptera</taxon>
        <taxon>Hemiptera</taxon>
        <taxon>Auchenorrhyncha</taxon>
        <taxon>Membracoidea</taxon>
        <taxon>Cicadellidae</taxon>
        <taxon>Cicadellinae</taxon>
        <taxon>Cicadellini</taxon>
        <taxon>Graphocephala</taxon>
    </lineage>
</organism>
<proteinExistence type="predicted"/>
<dbReference type="EMBL" id="GEBQ01013092">
    <property type="protein sequence ID" value="JAT26885.1"/>
    <property type="molecule type" value="Transcribed_RNA"/>
</dbReference>
<accession>A0A1B6LT75</accession>
<name>A0A1B6LT75_9HEMI</name>
<gene>
    <name evidence="1" type="ORF">g.18209</name>
</gene>
<dbReference type="AlphaFoldDB" id="A0A1B6LT75"/>